<accession>A0A0F9JBS8</accession>
<comment type="caution">
    <text evidence="1">The sequence shown here is derived from an EMBL/GenBank/DDBJ whole genome shotgun (WGS) entry which is preliminary data.</text>
</comment>
<gene>
    <name evidence="1" type="ORF">LCGC14_1843480</name>
</gene>
<protein>
    <submittedName>
        <fullName evidence="1">Uncharacterized protein</fullName>
    </submittedName>
</protein>
<organism evidence="1">
    <name type="scientific">marine sediment metagenome</name>
    <dbReference type="NCBI Taxonomy" id="412755"/>
    <lineage>
        <taxon>unclassified sequences</taxon>
        <taxon>metagenomes</taxon>
        <taxon>ecological metagenomes</taxon>
    </lineage>
</organism>
<sequence length="56" mass="6699">MELTTEHYWDCKCEHNYIHYKATHPHCRKCGTLHEDQPNSRLSEVLTVLKKPFVET</sequence>
<name>A0A0F9JBS8_9ZZZZ</name>
<dbReference type="EMBL" id="LAZR01018407">
    <property type="protein sequence ID" value="KKL96532.1"/>
    <property type="molecule type" value="Genomic_DNA"/>
</dbReference>
<evidence type="ECO:0000313" key="1">
    <source>
        <dbReference type="EMBL" id="KKL96532.1"/>
    </source>
</evidence>
<proteinExistence type="predicted"/>
<dbReference type="AlphaFoldDB" id="A0A0F9JBS8"/>
<reference evidence="1" key="1">
    <citation type="journal article" date="2015" name="Nature">
        <title>Complex archaea that bridge the gap between prokaryotes and eukaryotes.</title>
        <authorList>
            <person name="Spang A."/>
            <person name="Saw J.H."/>
            <person name="Jorgensen S.L."/>
            <person name="Zaremba-Niedzwiedzka K."/>
            <person name="Martijn J."/>
            <person name="Lind A.E."/>
            <person name="van Eijk R."/>
            <person name="Schleper C."/>
            <person name="Guy L."/>
            <person name="Ettema T.J."/>
        </authorList>
    </citation>
    <scope>NUCLEOTIDE SEQUENCE</scope>
</reference>